<keyword evidence="3" id="KW-1185">Reference proteome</keyword>
<dbReference type="SUPFAM" id="SSF52266">
    <property type="entry name" value="SGNH hydrolase"/>
    <property type="match status" value="1"/>
</dbReference>
<dbReference type="GeneID" id="65536753"/>
<feature type="domain" description="GSCFA" evidence="1">
    <location>
        <begin position="25"/>
        <end position="261"/>
    </location>
</feature>
<name>A0A1B1SA09_9BACT</name>
<dbReference type="AlphaFoldDB" id="A0A1B1SA09"/>
<evidence type="ECO:0000313" key="2">
    <source>
        <dbReference type="EMBL" id="ANU63632.1"/>
    </source>
</evidence>
<dbReference type="KEGG" id="pary:A4V02_07770"/>
<dbReference type="Pfam" id="PF08885">
    <property type="entry name" value="GSCFA"/>
    <property type="match status" value="1"/>
</dbReference>
<accession>A0A1Z2XIM3</accession>
<sequence length="298" mass="33505">MNTEFRTIVQPLKGYQGLVSHEQPVVMLGSCFTDNVGGCLLGGGFPACVNPCGTLYNPASIASALLDILYERPYTRDDLFQHEGLWHSWSHHSRFSGPDPDAVVEHINKSQAEASEALSKASALFITFGTSWIFRLTEEGRVVANCHKKPATLFQREMLNTQKVYGLWKKMLRELQARYPALKTVFTVSPIRHLADGAHGNQASKSTLLLAIDQLTQEFKDTSLYFPAYEIMMDDLRDYRFYAADMLHPSPVAVAYIYDKFCESFMTQATVMKALQAEREARRAAHRPLHPTSPANPE</sequence>
<dbReference type="OrthoDB" id="9807687at2"/>
<protein>
    <recommendedName>
        <fullName evidence="1">GSCFA domain-containing protein</fullName>
    </recommendedName>
</protein>
<dbReference type="RefSeq" id="WP_068960939.1">
    <property type="nucleotide sequence ID" value="NZ_CAJTAP010000022.1"/>
</dbReference>
<evidence type="ECO:0000259" key="1">
    <source>
        <dbReference type="Pfam" id="PF08885"/>
    </source>
</evidence>
<gene>
    <name evidence="2" type="ORF">A4V02_07770</name>
</gene>
<dbReference type="EMBL" id="CP015402">
    <property type="protein sequence ID" value="ANU63632.1"/>
    <property type="molecule type" value="Genomic_DNA"/>
</dbReference>
<evidence type="ECO:0000313" key="3">
    <source>
        <dbReference type="Proteomes" id="UP000186351"/>
    </source>
</evidence>
<dbReference type="STRING" id="1796646.A4V02_07770"/>
<dbReference type="Proteomes" id="UP000186351">
    <property type="component" value="Chromosome"/>
</dbReference>
<proteinExistence type="predicted"/>
<dbReference type="InterPro" id="IPR014982">
    <property type="entry name" value="GSCFA"/>
</dbReference>
<accession>A0A1B1SA09</accession>
<organism evidence="2 3">
    <name type="scientific">Muribaculum intestinale</name>
    <dbReference type="NCBI Taxonomy" id="1796646"/>
    <lineage>
        <taxon>Bacteria</taxon>
        <taxon>Pseudomonadati</taxon>
        <taxon>Bacteroidota</taxon>
        <taxon>Bacteroidia</taxon>
        <taxon>Bacteroidales</taxon>
        <taxon>Muribaculaceae</taxon>
        <taxon>Muribaculum</taxon>
    </lineage>
</organism>
<reference evidence="3" key="1">
    <citation type="submission" date="2016-04" db="EMBL/GenBank/DDBJ databases">
        <title>Complete Genome Sequences of Twelve Strains of a Stable Defined Moderately Diverse Mouse Microbiota 2 (sDMDMm2).</title>
        <authorList>
            <person name="Uchimura Y."/>
            <person name="Wyss M."/>
            <person name="Brugiroux S."/>
            <person name="Limenitakis J.P."/>
            <person name="Stecher B."/>
            <person name="McCoy K.D."/>
            <person name="Macpherson A.J."/>
        </authorList>
    </citation>
    <scope>NUCLEOTIDE SEQUENCE [LARGE SCALE GENOMIC DNA]</scope>
    <source>
        <strain evidence="3">YL27</strain>
    </source>
</reference>